<reference evidence="1" key="1">
    <citation type="submission" date="2022-01" db="EMBL/GenBank/DDBJ databases">
        <title>Comparative genomics reveals a dynamic genome evolution in the ectomycorrhizal milk-cap (Lactarius) mushrooms.</title>
        <authorList>
            <consortium name="DOE Joint Genome Institute"/>
            <person name="Lebreton A."/>
            <person name="Tang N."/>
            <person name="Kuo A."/>
            <person name="LaButti K."/>
            <person name="Drula E."/>
            <person name="Barry K."/>
            <person name="Clum A."/>
            <person name="Lipzen A."/>
            <person name="Mousain D."/>
            <person name="Ng V."/>
            <person name="Wang R."/>
            <person name="Wang X."/>
            <person name="Dai Y."/>
            <person name="Henrissat B."/>
            <person name="Grigoriev I.V."/>
            <person name="Guerin-Laguette A."/>
            <person name="Yu F."/>
            <person name="Martin F.M."/>
        </authorList>
    </citation>
    <scope>NUCLEOTIDE SEQUENCE</scope>
    <source>
        <strain evidence="1">QP</strain>
    </source>
</reference>
<dbReference type="EMBL" id="JAKELL010000070">
    <property type="protein sequence ID" value="KAH8984901.1"/>
    <property type="molecule type" value="Genomic_DNA"/>
</dbReference>
<keyword evidence="2" id="KW-1185">Reference proteome</keyword>
<protein>
    <submittedName>
        <fullName evidence="1">Uncharacterized protein</fullName>
    </submittedName>
</protein>
<accession>A0AAD4L8W2</accession>
<name>A0AAD4L8W2_9AGAM</name>
<dbReference type="Proteomes" id="UP001201163">
    <property type="component" value="Unassembled WGS sequence"/>
</dbReference>
<evidence type="ECO:0000313" key="2">
    <source>
        <dbReference type="Proteomes" id="UP001201163"/>
    </source>
</evidence>
<sequence length="122" mass="14211">MLMGSHPLVHKQKVGQSLAVACQLLMLPWLSRSRPTTKKDGTTRFYPFLFLAGPRLRSDATNCTEQSRCRDQQKKKNVFFGRCQARQTVHRTGSYWSNFTRLRPPCPILFSQWPCHIHHNLK</sequence>
<proteinExistence type="predicted"/>
<evidence type="ECO:0000313" key="1">
    <source>
        <dbReference type="EMBL" id="KAH8984901.1"/>
    </source>
</evidence>
<comment type="caution">
    <text evidence="1">The sequence shown here is derived from an EMBL/GenBank/DDBJ whole genome shotgun (WGS) entry which is preliminary data.</text>
</comment>
<gene>
    <name evidence="1" type="ORF">EDB92DRAFT_1884454</name>
</gene>
<dbReference type="AlphaFoldDB" id="A0AAD4L8W2"/>
<organism evidence="1 2">
    <name type="scientific">Lactarius akahatsu</name>
    <dbReference type="NCBI Taxonomy" id="416441"/>
    <lineage>
        <taxon>Eukaryota</taxon>
        <taxon>Fungi</taxon>
        <taxon>Dikarya</taxon>
        <taxon>Basidiomycota</taxon>
        <taxon>Agaricomycotina</taxon>
        <taxon>Agaricomycetes</taxon>
        <taxon>Russulales</taxon>
        <taxon>Russulaceae</taxon>
        <taxon>Lactarius</taxon>
    </lineage>
</organism>